<dbReference type="OrthoDB" id="9803035at2"/>
<dbReference type="Proteomes" id="UP000190080">
    <property type="component" value="Unassembled WGS sequence"/>
</dbReference>
<dbReference type="GO" id="GO:0003841">
    <property type="term" value="F:1-acylglycerol-3-phosphate O-acyltransferase activity"/>
    <property type="evidence" value="ECO:0007669"/>
    <property type="project" value="UniProtKB-UniRule"/>
</dbReference>
<keyword evidence="6 7" id="KW-0012">Acyltransferase</keyword>
<evidence type="ECO:0000256" key="4">
    <source>
        <dbReference type="ARBA" id="ARBA00022679"/>
    </source>
</evidence>
<dbReference type="CDD" id="cd07989">
    <property type="entry name" value="LPLAT_AGPAT-like"/>
    <property type="match status" value="1"/>
</dbReference>
<comment type="pathway">
    <text evidence="1">Lipid metabolism.</text>
</comment>
<evidence type="ECO:0000256" key="2">
    <source>
        <dbReference type="ARBA" id="ARBA00008655"/>
    </source>
</evidence>
<dbReference type="GO" id="GO:0016020">
    <property type="term" value="C:membrane"/>
    <property type="evidence" value="ECO:0007669"/>
    <property type="project" value="InterPro"/>
</dbReference>
<dbReference type="SUPFAM" id="SSF69593">
    <property type="entry name" value="Glycerol-3-phosphate (1)-acyltransferase"/>
    <property type="match status" value="1"/>
</dbReference>
<evidence type="ECO:0000256" key="6">
    <source>
        <dbReference type="ARBA" id="ARBA00023315"/>
    </source>
</evidence>
<proteinExistence type="inferred from homology"/>
<dbReference type="InterPro" id="IPR004552">
    <property type="entry name" value="AGP_acyltrans"/>
</dbReference>
<keyword evidence="4 7" id="KW-0808">Transferase</keyword>
<dbReference type="EMBL" id="MZGV01000015">
    <property type="protein sequence ID" value="OPJ62461.1"/>
    <property type="molecule type" value="Genomic_DNA"/>
</dbReference>
<dbReference type="RefSeq" id="WP_079423521.1">
    <property type="nucleotide sequence ID" value="NZ_MZGV01000015.1"/>
</dbReference>
<feature type="domain" description="Phospholipid/glycerol acyltransferase" evidence="8">
    <location>
        <begin position="64"/>
        <end position="178"/>
    </location>
</feature>
<evidence type="ECO:0000256" key="3">
    <source>
        <dbReference type="ARBA" id="ARBA00022516"/>
    </source>
</evidence>
<evidence type="ECO:0000313" key="9">
    <source>
        <dbReference type="EMBL" id="OPJ62461.1"/>
    </source>
</evidence>
<evidence type="ECO:0000259" key="8">
    <source>
        <dbReference type="SMART" id="SM00563"/>
    </source>
</evidence>
<keyword evidence="10" id="KW-1185">Reference proteome</keyword>
<organism evidence="9 10">
    <name type="scientific">Clostridium oryzae</name>
    <dbReference type="NCBI Taxonomy" id="1450648"/>
    <lineage>
        <taxon>Bacteria</taxon>
        <taxon>Bacillati</taxon>
        <taxon>Bacillota</taxon>
        <taxon>Clostridia</taxon>
        <taxon>Eubacteriales</taxon>
        <taxon>Clostridiaceae</taxon>
        <taxon>Clostridium</taxon>
    </lineage>
</organism>
<dbReference type="PANTHER" id="PTHR10434:SF64">
    <property type="entry name" value="1-ACYL-SN-GLYCEROL-3-PHOSPHATE ACYLTRANSFERASE-RELATED"/>
    <property type="match status" value="1"/>
</dbReference>
<protein>
    <recommendedName>
        <fullName evidence="7">1-acyl-sn-glycerol-3-phosphate acyltransferase</fullName>
        <ecNumber evidence="7">2.3.1.51</ecNumber>
    </recommendedName>
</protein>
<dbReference type="PANTHER" id="PTHR10434">
    <property type="entry name" value="1-ACYL-SN-GLYCEROL-3-PHOSPHATE ACYLTRANSFERASE"/>
    <property type="match status" value="1"/>
</dbReference>
<accession>A0A1V4IR09</accession>
<keyword evidence="3 7" id="KW-0444">Lipid biosynthesis</keyword>
<reference evidence="9 10" key="1">
    <citation type="submission" date="2017-03" db="EMBL/GenBank/DDBJ databases">
        <title>Genome sequence of Clostridium oryzae DSM 28571.</title>
        <authorList>
            <person name="Poehlein A."/>
            <person name="Daniel R."/>
        </authorList>
    </citation>
    <scope>NUCLEOTIDE SEQUENCE [LARGE SCALE GENOMIC DNA]</scope>
    <source>
        <strain evidence="9 10">DSM 28571</strain>
    </source>
</reference>
<dbReference type="NCBIfam" id="TIGR00530">
    <property type="entry name" value="AGP_acyltrn"/>
    <property type="match status" value="1"/>
</dbReference>
<comment type="caution">
    <text evidence="9">The sequence shown here is derived from an EMBL/GenBank/DDBJ whole genome shotgun (WGS) entry which is preliminary data.</text>
</comment>
<keyword evidence="5 7" id="KW-0443">Lipid metabolism</keyword>
<keyword evidence="7" id="KW-1208">Phospholipid metabolism</keyword>
<dbReference type="AlphaFoldDB" id="A0A1V4IR09"/>
<keyword evidence="7" id="KW-0594">Phospholipid biosynthesis</keyword>
<dbReference type="InterPro" id="IPR002123">
    <property type="entry name" value="Plipid/glycerol_acylTrfase"/>
</dbReference>
<comment type="catalytic activity">
    <reaction evidence="7">
        <text>a 1-acyl-sn-glycero-3-phosphate + an acyl-CoA = a 1,2-diacyl-sn-glycero-3-phosphate + CoA</text>
        <dbReference type="Rhea" id="RHEA:19709"/>
        <dbReference type="ChEBI" id="CHEBI:57287"/>
        <dbReference type="ChEBI" id="CHEBI:57970"/>
        <dbReference type="ChEBI" id="CHEBI:58342"/>
        <dbReference type="ChEBI" id="CHEBI:58608"/>
        <dbReference type="EC" id="2.3.1.51"/>
    </reaction>
</comment>
<comment type="domain">
    <text evidence="7">The HXXXXD motif is essential for acyltransferase activity and may constitute the binding site for the phosphate moiety of the glycerol-3-phosphate.</text>
</comment>
<dbReference type="Pfam" id="PF01553">
    <property type="entry name" value="Acyltransferase"/>
    <property type="match status" value="1"/>
</dbReference>
<evidence type="ECO:0000256" key="5">
    <source>
        <dbReference type="ARBA" id="ARBA00023098"/>
    </source>
</evidence>
<sequence length="237" mass="27443">MKTYYLIFKIFYFMLVKRLKKVFSKKAREEDPYIVVSNWAKYCFKITGVNLEVHGKENLPQENCLFVSNHQSYFDIPIFLASMDRRVALVSKKEVEKLPFIAYWMKLIHCVFLDRDNPREAISSINTGAENIKKYTSMVIFPEGTRSKSDNIGEFKKGSLKLGIKANAPIVPVTIFRSYKGFEENKKFTKCTIKLIIHKPIYLDNLDKVQKNNLSNSIRTTIIESYNKLLAEASAAE</sequence>
<evidence type="ECO:0000256" key="1">
    <source>
        <dbReference type="ARBA" id="ARBA00005189"/>
    </source>
</evidence>
<gene>
    <name evidence="9" type="primary">plsC_1</name>
    <name evidence="9" type="ORF">CLORY_18300</name>
</gene>
<dbReference type="GO" id="GO:0006654">
    <property type="term" value="P:phosphatidic acid biosynthetic process"/>
    <property type="evidence" value="ECO:0007669"/>
    <property type="project" value="TreeGrafter"/>
</dbReference>
<evidence type="ECO:0000256" key="7">
    <source>
        <dbReference type="RuleBase" id="RU361267"/>
    </source>
</evidence>
<dbReference type="EC" id="2.3.1.51" evidence="7"/>
<dbReference type="STRING" id="1450648.CLORY_18300"/>
<comment type="similarity">
    <text evidence="2 7">Belongs to the 1-acyl-sn-glycerol-3-phosphate acyltransferase family.</text>
</comment>
<evidence type="ECO:0000313" key="10">
    <source>
        <dbReference type="Proteomes" id="UP000190080"/>
    </source>
</evidence>
<dbReference type="SMART" id="SM00563">
    <property type="entry name" value="PlsC"/>
    <property type="match status" value="1"/>
</dbReference>
<name>A0A1V4IR09_9CLOT</name>